<dbReference type="EMBL" id="CATOUU010000511">
    <property type="protein sequence ID" value="CAI9932210.1"/>
    <property type="molecule type" value="Genomic_DNA"/>
</dbReference>
<dbReference type="Proteomes" id="UP001642409">
    <property type="component" value="Unassembled WGS sequence"/>
</dbReference>
<feature type="compositionally biased region" description="Basic and acidic residues" evidence="1">
    <location>
        <begin position="637"/>
        <end position="654"/>
    </location>
</feature>
<dbReference type="EMBL" id="CATOUU010000952">
    <property type="protein sequence ID" value="CAI9961980.1"/>
    <property type="molecule type" value="Genomic_DNA"/>
</dbReference>
<evidence type="ECO:0000313" key="5">
    <source>
        <dbReference type="EMBL" id="CAL6109204.1"/>
    </source>
</evidence>
<feature type="region of interest" description="Disordered" evidence="1">
    <location>
        <begin position="396"/>
        <end position="424"/>
    </location>
</feature>
<feature type="compositionally biased region" description="Polar residues" evidence="1">
    <location>
        <begin position="625"/>
        <end position="636"/>
    </location>
</feature>
<evidence type="ECO:0000256" key="1">
    <source>
        <dbReference type="SAM" id="MobiDB-lite"/>
    </source>
</evidence>
<gene>
    <name evidence="2" type="ORF">HINF_LOCUS19855</name>
    <name evidence="4" type="ORF">HINF_LOCUS3709</name>
    <name evidence="3" type="ORF">HINF_LOCUS49625</name>
    <name evidence="5" type="ORF">HINF_LOCUS75333</name>
</gene>
<reference evidence="4 6" key="2">
    <citation type="submission" date="2024-07" db="EMBL/GenBank/DDBJ databases">
        <authorList>
            <person name="Akdeniz Z."/>
        </authorList>
    </citation>
    <scope>NUCLEOTIDE SEQUENCE [LARGE SCALE GENOMIC DNA]</scope>
</reference>
<sequence length="982" mass="114143">MITINEQKLEKLLFETKDQVIAILEQMESIRVNQFKNKFKCNNYSETGKHKCDRQALIVKVTPSEFKQQKKQIFDYIIQRNGNSLPFSIKQFNFPMFQIQFQGQHEDKCQQVSYNIYNAQITKQQDLDSDYIYFKIIEQVVTEFMIKIPPSTSIQQTIQNIQKESTLKRITIANYSQLRFVSVENLSYYLVTSAHKTIFENINVAYCITQYFQSIKATISDVIKDVKLIQGYYWNDITQDIINLVQQGNLGYKILVDTTIKQLCLPFTFINLQDQVNILCDYHAIENLEDFTNQLGLITIKTLVDQMIQKYPLTCTNAQVQKQLIDSINKQTDLTIIQYAEITRNNKTYSANNIIMNKLSSEKYTQQMIENIVHMQSAVSLMEEIQNINSKMATESVITQDNQTQKNTKQNEQEEQNAKNQKVQEPRLYDSVMQLKIEQKEKKAKENIERTVKALSESKPKVILPKQLLNGYDPRAQKAEMYTEDFIIHFKKAARSSKYIDRTNALYIDIMKDEPVPDFSEEPTKDPRLDPNVYYTNQVPQPKWKTQHALQAMQNQVPAHYSSVPEQEPQQEPQQEVNIQPNQQPITQPIQTQKEPVNQISQPEPEPVKQPKSYLEPKQKEEINEPQTIIQQSPTKYEQKITQEKTLSKQDPQKPKSTYLESKEQVQKPVQMEINEPPKTQTIIQQSPIKNMERKQPERALQKQEQQIITQPEQIQEVYEQEVQNQNPLQQALSSLKERAQQTALVQITSHSKSTNHFKTKISSSVLNSEMSSESLGILEVFNLVFTVTLRMRFKLSVDSGTLNALAQQFHINADLNQFIEQISNKIVDFSVDGEEVYFCDALADAIQKLTHPEITIQEETETNVLNQKISVIDSPKTVNENANMPQEQIQAVQPQFMPGFQNPNQFIMQNQQQFQPYNQQMMQYMQYMPMYPQFAQPQFQNQYFTPQPFTSQGIGINPSIMQSQFGSMLIQPQANQQDSKK</sequence>
<feature type="compositionally biased region" description="Low complexity" evidence="1">
    <location>
        <begin position="399"/>
        <end position="410"/>
    </location>
</feature>
<organism evidence="2">
    <name type="scientific">Hexamita inflata</name>
    <dbReference type="NCBI Taxonomy" id="28002"/>
    <lineage>
        <taxon>Eukaryota</taxon>
        <taxon>Metamonada</taxon>
        <taxon>Diplomonadida</taxon>
        <taxon>Hexamitidae</taxon>
        <taxon>Hexamitinae</taxon>
        <taxon>Hexamita</taxon>
    </lineage>
</organism>
<name>A0AA86P8N5_9EUKA</name>
<evidence type="ECO:0000313" key="4">
    <source>
        <dbReference type="EMBL" id="CAL5976224.1"/>
    </source>
</evidence>
<evidence type="ECO:0000313" key="3">
    <source>
        <dbReference type="EMBL" id="CAI9961980.1"/>
    </source>
</evidence>
<reference evidence="2" key="1">
    <citation type="submission" date="2023-06" db="EMBL/GenBank/DDBJ databases">
        <authorList>
            <person name="Kurt Z."/>
        </authorList>
    </citation>
    <scope>NUCLEOTIDE SEQUENCE</scope>
</reference>
<dbReference type="EMBL" id="CAXDID020000007">
    <property type="protein sequence ID" value="CAL5976224.1"/>
    <property type="molecule type" value="Genomic_DNA"/>
</dbReference>
<feature type="region of interest" description="Disordered" evidence="1">
    <location>
        <begin position="515"/>
        <end position="578"/>
    </location>
</feature>
<protein>
    <submittedName>
        <fullName evidence="2">Histone-lysine N-methyltransferase 2A-like isoform X1</fullName>
    </submittedName>
    <submittedName>
        <fullName evidence="4">Histone-lysine_N-methyltransferase 2A-like isoform X1</fullName>
    </submittedName>
</protein>
<proteinExistence type="predicted"/>
<dbReference type="EMBL" id="CAXDID020000664">
    <property type="protein sequence ID" value="CAL6109204.1"/>
    <property type="molecule type" value="Genomic_DNA"/>
</dbReference>
<evidence type="ECO:0000313" key="2">
    <source>
        <dbReference type="EMBL" id="CAI9932210.1"/>
    </source>
</evidence>
<dbReference type="AlphaFoldDB" id="A0AA86P8N5"/>
<feature type="compositionally biased region" description="Low complexity" evidence="1">
    <location>
        <begin position="564"/>
        <end position="578"/>
    </location>
</feature>
<evidence type="ECO:0000313" key="6">
    <source>
        <dbReference type="Proteomes" id="UP001642409"/>
    </source>
</evidence>
<comment type="caution">
    <text evidence="2">The sequence shown here is derived from an EMBL/GenBank/DDBJ whole genome shotgun (WGS) entry which is preliminary data.</text>
</comment>
<feature type="compositionally biased region" description="Polar residues" evidence="1">
    <location>
        <begin position="548"/>
        <end position="557"/>
    </location>
</feature>
<feature type="region of interest" description="Disordered" evidence="1">
    <location>
        <begin position="592"/>
        <end position="667"/>
    </location>
</feature>
<keyword evidence="6" id="KW-1185">Reference proteome</keyword>
<accession>A0AA86P8N5</accession>